<evidence type="ECO:0000256" key="1">
    <source>
        <dbReference type="SAM" id="MobiDB-lite"/>
    </source>
</evidence>
<gene>
    <name evidence="2" type="ORF">Pfra01_000233300</name>
</gene>
<dbReference type="AlphaFoldDB" id="A0A9W6TUD8"/>
<proteinExistence type="predicted"/>
<evidence type="ECO:0000313" key="2">
    <source>
        <dbReference type="EMBL" id="GMF20209.1"/>
    </source>
</evidence>
<organism evidence="2 3">
    <name type="scientific">Phytophthora fragariaefolia</name>
    <dbReference type="NCBI Taxonomy" id="1490495"/>
    <lineage>
        <taxon>Eukaryota</taxon>
        <taxon>Sar</taxon>
        <taxon>Stramenopiles</taxon>
        <taxon>Oomycota</taxon>
        <taxon>Peronosporomycetes</taxon>
        <taxon>Peronosporales</taxon>
        <taxon>Peronosporaceae</taxon>
        <taxon>Phytophthora</taxon>
    </lineage>
</organism>
<comment type="caution">
    <text evidence="2">The sequence shown here is derived from an EMBL/GenBank/DDBJ whole genome shotgun (WGS) entry which is preliminary data.</text>
</comment>
<dbReference type="PANTHER" id="PTHR31569:SF4">
    <property type="entry name" value="SWIM-TYPE DOMAIN-CONTAINING PROTEIN"/>
    <property type="match status" value="1"/>
</dbReference>
<protein>
    <submittedName>
        <fullName evidence="2">Unnamed protein product</fullName>
    </submittedName>
</protein>
<name>A0A9W6TUD8_9STRA</name>
<keyword evidence="3" id="KW-1185">Reference proteome</keyword>
<feature type="region of interest" description="Disordered" evidence="1">
    <location>
        <begin position="1"/>
        <end position="68"/>
    </location>
</feature>
<dbReference type="EMBL" id="BSXT01000189">
    <property type="protein sequence ID" value="GMF20209.1"/>
    <property type="molecule type" value="Genomic_DNA"/>
</dbReference>
<dbReference type="InterPro" id="IPR052579">
    <property type="entry name" value="Zinc_finger_SWIM"/>
</dbReference>
<evidence type="ECO:0000313" key="3">
    <source>
        <dbReference type="Proteomes" id="UP001165121"/>
    </source>
</evidence>
<feature type="compositionally biased region" description="Low complexity" evidence="1">
    <location>
        <begin position="20"/>
        <end position="32"/>
    </location>
</feature>
<dbReference type="PANTHER" id="PTHR31569">
    <property type="entry name" value="SWIM-TYPE DOMAIN-CONTAINING PROTEIN"/>
    <property type="match status" value="1"/>
</dbReference>
<accession>A0A9W6TUD8</accession>
<reference evidence="2" key="1">
    <citation type="submission" date="2023-04" db="EMBL/GenBank/DDBJ databases">
        <title>Phytophthora fragariaefolia NBRC 109709.</title>
        <authorList>
            <person name="Ichikawa N."/>
            <person name="Sato H."/>
            <person name="Tonouchi N."/>
        </authorList>
    </citation>
    <scope>NUCLEOTIDE SEQUENCE</scope>
    <source>
        <strain evidence="2">NBRC 109709</strain>
    </source>
</reference>
<feature type="compositionally biased region" description="Acidic residues" evidence="1">
    <location>
        <begin position="40"/>
        <end position="61"/>
    </location>
</feature>
<dbReference type="Proteomes" id="UP001165121">
    <property type="component" value="Unassembled WGS sequence"/>
</dbReference>
<sequence>MAEEASREVDDDYDDEAEGAGEASGQSDSNAGEGSGADEMSGDGDEMEEEEEEDEEEDEKTEDVIVPVFQNDRKTRPLFEESLREYMRRTRQEMNPYQRKFICTHGWPERERSTGARKVHKLRRSACPFRYLAQDVDTKEGWDITLKREVYRHNHRISREIFSSYPGIRQVLPTPPQMSGVELLVKAEAGSASIYDYIRQHSNHRVTMDDVRNLVACVRQSGEFGNNASFRVTF</sequence>
<feature type="compositionally biased region" description="Acidic residues" evidence="1">
    <location>
        <begin position="9"/>
        <end position="19"/>
    </location>
</feature>
<dbReference type="OrthoDB" id="127030at2759"/>